<dbReference type="Proteomes" id="UP000298616">
    <property type="component" value="Chromosome"/>
</dbReference>
<accession>A0A4D7JGG5</accession>
<protein>
    <submittedName>
        <fullName evidence="1">Uncharacterized protein</fullName>
    </submittedName>
</protein>
<name>A0A4D7JGG5_9BACT</name>
<dbReference type="KEGG" id="fpf:DCC35_10965"/>
<proteinExistence type="predicted"/>
<sequence>MEQSKNEIDKILELGKKIVSELELDGSTDTLSKWMAHYLSEKIYTIDELDGYEREEAKKECFDLIVKLWDRKWTVPPLKKEFDRFEKLFNVLERLDPKNDESFFIPVQIKFGLEDLNDKKNKNNIDYYKSVLKIDENAKDIINDLLKEIAKHFNLDPKIKDVIELFDSYEAKVVTIVSNMNINESEDKNDPNMEIRNSVTEKIRNIEEFEKLLKEISDSYKKQLKELNKS</sequence>
<evidence type="ECO:0000313" key="2">
    <source>
        <dbReference type="Proteomes" id="UP000298616"/>
    </source>
</evidence>
<dbReference type="EMBL" id="CP028923">
    <property type="protein sequence ID" value="QCK15229.1"/>
    <property type="molecule type" value="Genomic_DNA"/>
</dbReference>
<dbReference type="RefSeq" id="WP_137090814.1">
    <property type="nucleotide sequence ID" value="NZ_CP028923.1"/>
</dbReference>
<organism evidence="1 2">
    <name type="scientific">Mangrovivirga cuniculi</name>
    <dbReference type="NCBI Taxonomy" id="2715131"/>
    <lineage>
        <taxon>Bacteria</taxon>
        <taxon>Pseudomonadati</taxon>
        <taxon>Bacteroidota</taxon>
        <taxon>Cytophagia</taxon>
        <taxon>Cytophagales</taxon>
        <taxon>Mangrovivirgaceae</taxon>
        <taxon>Mangrovivirga</taxon>
    </lineage>
</organism>
<evidence type="ECO:0000313" key="1">
    <source>
        <dbReference type="EMBL" id="QCK15229.1"/>
    </source>
</evidence>
<reference evidence="1 2" key="1">
    <citation type="submission" date="2018-04" db="EMBL/GenBank/DDBJ databases">
        <title>Complete genome uncultured novel isolate.</title>
        <authorList>
            <person name="Merlino G."/>
        </authorList>
    </citation>
    <scope>NUCLEOTIDE SEQUENCE [LARGE SCALE GENOMIC DNA]</scope>
    <source>
        <strain evidence="2">R1DC9</strain>
    </source>
</reference>
<keyword evidence="2" id="KW-1185">Reference proteome</keyword>
<dbReference type="OrthoDB" id="4166375at2"/>
<gene>
    <name evidence="1" type="ORF">DCC35_10965</name>
</gene>
<dbReference type="AlphaFoldDB" id="A0A4D7JGG5"/>